<dbReference type="AlphaFoldDB" id="A0A8R7P1A6"/>
<proteinExistence type="predicted"/>
<protein>
    <submittedName>
        <fullName evidence="2">Uncharacterized protein</fullName>
    </submittedName>
</protein>
<dbReference type="Proteomes" id="UP000015106">
    <property type="component" value="Chromosome 1"/>
</dbReference>
<feature type="region of interest" description="Disordered" evidence="1">
    <location>
        <begin position="72"/>
        <end position="94"/>
    </location>
</feature>
<dbReference type="Gramene" id="TuG1812G0100002164.01.T01">
    <property type="protein sequence ID" value="TuG1812G0100002164.01.T01"/>
    <property type="gene ID" value="TuG1812G0100002164.01"/>
</dbReference>
<sequence>MASETASAVVRPYALGMIRTRAVRSTGVEAVARVRKGTSLLLRGMAPMDLQGANPSEGWSRQMATESLVRCSRRRRPEPEPKAQHGLQRWSEPRVQPGAPLVLAHGAGGCLGVRTPGGGSRRKSGGEGHSLRQVPDGDGDLQHGGDGCVDSDGSLSGGSVQWRKQAMTEVTKADGSTQVGALNQNGSEGRLTAGLNGDWPRRLN</sequence>
<name>A0A8R7P1A6_TRIUA</name>
<reference evidence="2" key="3">
    <citation type="submission" date="2022-06" db="UniProtKB">
        <authorList>
            <consortium name="EnsemblPlants"/>
        </authorList>
    </citation>
    <scope>IDENTIFICATION</scope>
</reference>
<feature type="compositionally biased region" description="Polar residues" evidence="1">
    <location>
        <begin position="174"/>
        <end position="187"/>
    </location>
</feature>
<reference evidence="3" key="1">
    <citation type="journal article" date="2013" name="Nature">
        <title>Draft genome of the wheat A-genome progenitor Triticum urartu.</title>
        <authorList>
            <person name="Ling H.Q."/>
            <person name="Zhao S."/>
            <person name="Liu D."/>
            <person name="Wang J."/>
            <person name="Sun H."/>
            <person name="Zhang C."/>
            <person name="Fan H."/>
            <person name="Li D."/>
            <person name="Dong L."/>
            <person name="Tao Y."/>
            <person name="Gao C."/>
            <person name="Wu H."/>
            <person name="Li Y."/>
            <person name="Cui Y."/>
            <person name="Guo X."/>
            <person name="Zheng S."/>
            <person name="Wang B."/>
            <person name="Yu K."/>
            <person name="Liang Q."/>
            <person name="Yang W."/>
            <person name="Lou X."/>
            <person name="Chen J."/>
            <person name="Feng M."/>
            <person name="Jian J."/>
            <person name="Zhang X."/>
            <person name="Luo G."/>
            <person name="Jiang Y."/>
            <person name="Liu J."/>
            <person name="Wang Z."/>
            <person name="Sha Y."/>
            <person name="Zhang B."/>
            <person name="Wu H."/>
            <person name="Tang D."/>
            <person name="Shen Q."/>
            <person name="Xue P."/>
            <person name="Zou S."/>
            <person name="Wang X."/>
            <person name="Liu X."/>
            <person name="Wang F."/>
            <person name="Yang Y."/>
            <person name="An X."/>
            <person name="Dong Z."/>
            <person name="Zhang K."/>
            <person name="Zhang X."/>
            <person name="Luo M.C."/>
            <person name="Dvorak J."/>
            <person name="Tong Y."/>
            <person name="Wang J."/>
            <person name="Yang H."/>
            <person name="Li Z."/>
            <person name="Wang D."/>
            <person name="Zhang A."/>
            <person name="Wang J."/>
        </authorList>
    </citation>
    <scope>NUCLEOTIDE SEQUENCE</scope>
    <source>
        <strain evidence="3">cv. G1812</strain>
    </source>
</reference>
<reference evidence="2" key="2">
    <citation type="submission" date="2018-03" db="EMBL/GenBank/DDBJ databases">
        <title>The Triticum urartu genome reveals the dynamic nature of wheat genome evolution.</title>
        <authorList>
            <person name="Ling H."/>
            <person name="Ma B."/>
            <person name="Shi X."/>
            <person name="Liu H."/>
            <person name="Dong L."/>
            <person name="Sun H."/>
            <person name="Cao Y."/>
            <person name="Gao Q."/>
            <person name="Zheng S."/>
            <person name="Li Y."/>
            <person name="Yu Y."/>
            <person name="Du H."/>
            <person name="Qi M."/>
            <person name="Li Y."/>
            <person name="Yu H."/>
            <person name="Cui Y."/>
            <person name="Wang N."/>
            <person name="Chen C."/>
            <person name="Wu H."/>
            <person name="Zhao Y."/>
            <person name="Zhang J."/>
            <person name="Li Y."/>
            <person name="Zhou W."/>
            <person name="Zhang B."/>
            <person name="Hu W."/>
            <person name="Eijk M."/>
            <person name="Tang J."/>
            <person name="Witsenboer H."/>
            <person name="Zhao S."/>
            <person name="Li Z."/>
            <person name="Zhang A."/>
            <person name="Wang D."/>
            <person name="Liang C."/>
        </authorList>
    </citation>
    <scope>NUCLEOTIDE SEQUENCE [LARGE SCALE GENOMIC DNA]</scope>
    <source>
        <strain evidence="2">cv. G1812</strain>
    </source>
</reference>
<accession>A0A8R7P1A6</accession>
<evidence type="ECO:0000313" key="2">
    <source>
        <dbReference type="EnsemblPlants" id="TuG1812G0100002164.01.T01"/>
    </source>
</evidence>
<organism evidence="2 3">
    <name type="scientific">Triticum urartu</name>
    <name type="common">Red wild einkorn</name>
    <name type="synonym">Crithodium urartu</name>
    <dbReference type="NCBI Taxonomy" id="4572"/>
    <lineage>
        <taxon>Eukaryota</taxon>
        <taxon>Viridiplantae</taxon>
        <taxon>Streptophyta</taxon>
        <taxon>Embryophyta</taxon>
        <taxon>Tracheophyta</taxon>
        <taxon>Spermatophyta</taxon>
        <taxon>Magnoliopsida</taxon>
        <taxon>Liliopsida</taxon>
        <taxon>Poales</taxon>
        <taxon>Poaceae</taxon>
        <taxon>BOP clade</taxon>
        <taxon>Pooideae</taxon>
        <taxon>Triticodae</taxon>
        <taxon>Triticeae</taxon>
        <taxon>Triticinae</taxon>
        <taxon>Triticum</taxon>
    </lineage>
</organism>
<feature type="region of interest" description="Disordered" evidence="1">
    <location>
        <begin position="112"/>
        <end position="204"/>
    </location>
</feature>
<evidence type="ECO:0000256" key="1">
    <source>
        <dbReference type="SAM" id="MobiDB-lite"/>
    </source>
</evidence>
<dbReference type="EnsemblPlants" id="TuG1812G0100002164.01.T01">
    <property type="protein sequence ID" value="TuG1812G0100002164.01.T01"/>
    <property type="gene ID" value="TuG1812G0100002164.01"/>
</dbReference>
<evidence type="ECO:0000313" key="3">
    <source>
        <dbReference type="Proteomes" id="UP000015106"/>
    </source>
</evidence>
<feature type="compositionally biased region" description="Low complexity" evidence="1">
    <location>
        <begin position="148"/>
        <end position="159"/>
    </location>
</feature>
<keyword evidence="3" id="KW-1185">Reference proteome</keyword>